<dbReference type="Pfam" id="PF01416">
    <property type="entry name" value="PseudoU_synth_1"/>
    <property type="match status" value="2"/>
</dbReference>
<dbReference type="InterPro" id="IPR020097">
    <property type="entry name" value="PsdUridine_synth_TruA_a/b_dom"/>
</dbReference>
<reference evidence="9 10" key="1">
    <citation type="submission" date="2019-02" db="EMBL/GenBank/DDBJ databases">
        <title>Deep-cultivation of Planctomycetes and their phenomic and genomic characterization uncovers novel biology.</title>
        <authorList>
            <person name="Wiegand S."/>
            <person name="Jogler M."/>
            <person name="Boedeker C."/>
            <person name="Pinto D."/>
            <person name="Vollmers J."/>
            <person name="Rivas-Marin E."/>
            <person name="Kohn T."/>
            <person name="Peeters S.H."/>
            <person name="Heuer A."/>
            <person name="Rast P."/>
            <person name="Oberbeckmann S."/>
            <person name="Bunk B."/>
            <person name="Jeske O."/>
            <person name="Meyerdierks A."/>
            <person name="Storesund J.E."/>
            <person name="Kallscheuer N."/>
            <person name="Luecker S."/>
            <person name="Lage O.M."/>
            <person name="Pohl T."/>
            <person name="Merkel B.J."/>
            <person name="Hornburger P."/>
            <person name="Mueller R.-W."/>
            <person name="Bruemmer F."/>
            <person name="Labrenz M."/>
            <person name="Spormann A.M."/>
            <person name="Op den Camp H."/>
            <person name="Overmann J."/>
            <person name="Amann R."/>
            <person name="Jetten M.S.M."/>
            <person name="Mascher T."/>
            <person name="Medema M.H."/>
            <person name="Devos D.P."/>
            <person name="Kaster A.-K."/>
            <person name="Ovreas L."/>
            <person name="Rohde M."/>
            <person name="Galperin M.Y."/>
            <person name="Jogler C."/>
        </authorList>
    </citation>
    <scope>NUCLEOTIDE SEQUENCE [LARGE SCALE GENOMIC DNA]</scope>
    <source>
        <strain evidence="9 10">ETA_A8</strain>
    </source>
</reference>
<dbReference type="Proteomes" id="UP000315017">
    <property type="component" value="Chromosome"/>
</dbReference>
<dbReference type="GO" id="GO:0003723">
    <property type="term" value="F:RNA binding"/>
    <property type="evidence" value="ECO:0007669"/>
    <property type="project" value="InterPro"/>
</dbReference>
<dbReference type="RefSeq" id="WP_145088379.1">
    <property type="nucleotide sequence ID" value="NZ_CP036274.1"/>
</dbReference>
<keyword evidence="3 4" id="KW-0413">Isomerase</keyword>
<dbReference type="AlphaFoldDB" id="A0A517YBE6"/>
<feature type="domain" description="Pseudouridine synthase I TruA alpha/beta" evidence="8">
    <location>
        <begin position="143"/>
        <end position="249"/>
    </location>
</feature>
<dbReference type="CDD" id="cd02570">
    <property type="entry name" value="PseudoU_synth_EcTruA"/>
    <property type="match status" value="1"/>
</dbReference>
<dbReference type="EMBL" id="CP036274">
    <property type="protein sequence ID" value="QDU27499.1"/>
    <property type="molecule type" value="Genomic_DNA"/>
</dbReference>
<evidence type="ECO:0000256" key="5">
    <source>
        <dbReference type="PIRSR" id="PIRSR001430-1"/>
    </source>
</evidence>
<dbReference type="NCBIfam" id="TIGR00071">
    <property type="entry name" value="hisT_truA"/>
    <property type="match status" value="1"/>
</dbReference>
<dbReference type="PANTHER" id="PTHR11142">
    <property type="entry name" value="PSEUDOURIDYLATE SYNTHASE"/>
    <property type="match status" value="1"/>
</dbReference>
<evidence type="ECO:0000256" key="6">
    <source>
        <dbReference type="PIRSR" id="PIRSR001430-2"/>
    </source>
</evidence>
<dbReference type="FunFam" id="3.30.70.580:FF:000001">
    <property type="entry name" value="tRNA pseudouridine synthase A"/>
    <property type="match status" value="1"/>
</dbReference>
<keyword evidence="2 4" id="KW-0819">tRNA processing</keyword>
<dbReference type="EC" id="5.4.99.12" evidence="4"/>
<gene>
    <name evidence="4 9" type="primary">truA</name>
    <name evidence="9" type="ORF">ETAA8_25870</name>
</gene>
<feature type="binding site" evidence="4 6">
    <location>
        <position position="110"/>
    </location>
    <ligand>
        <name>substrate</name>
    </ligand>
</feature>
<dbReference type="Gene3D" id="3.30.70.580">
    <property type="entry name" value="Pseudouridine synthase I, catalytic domain, N-terminal subdomain"/>
    <property type="match status" value="1"/>
</dbReference>
<comment type="function">
    <text evidence="4">Formation of pseudouridine at positions 38, 39 and 40 in the anticodon stem and loop of transfer RNAs.</text>
</comment>
<dbReference type="HAMAP" id="MF_00171">
    <property type="entry name" value="TruA"/>
    <property type="match status" value="1"/>
</dbReference>
<evidence type="ECO:0000256" key="2">
    <source>
        <dbReference type="ARBA" id="ARBA00022694"/>
    </source>
</evidence>
<keyword evidence="10" id="KW-1185">Reference proteome</keyword>
<evidence type="ECO:0000259" key="8">
    <source>
        <dbReference type="Pfam" id="PF01416"/>
    </source>
</evidence>
<sequence>MPTFKLTLAYDGTDFGGWQWQPNSRTVQAELEKAIERITQQKVRCTASGRTDAGVHALGQVVSFQCETGLNCDVLRKGINAELPDDMIVCDLQFAPAEFHAIRDAVRKRYRYVVQDGRLRDIFAREYVWHVRQKLDERLMWEASRALIGTHDFKSYQSTGSMRLTTERTILDLLVERREAELTSRVIIEVEANGFLYNMVRNIVGTLVQIGKGLYPVSFAAEALAACDRRAAGMTAPAQGLFLIGVEYDGYDDPEMSASLRAAHAAANATELANAEMLDE</sequence>
<organism evidence="9 10">
    <name type="scientific">Anatilimnocola aggregata</name>
    <dbReference type="NCBI Taxonomy" id="2528021"/>
    <lineage>
        <taxon>Bacteria</taxon>
        <taxon>Pseudomonadati</taxon>
        <taxon>Planctomycetota</taxon>
        <taxon>Planctomycetia</taxon>
        <taxon>Pirellulales</taxon>
        <taxon>Pirellulaceae</taxon>
        <taxon>Anatilimnocola</taxon>
    </lineage>
</organism>
<dbReference type="PIRSF" id="PIRSF001430">
    <property type="entry name" value="tRNA_psdUrid_synth"/>
    <property type="match status" value="1"/>
</dbReference>
<dbReference type="InterPro" id="IPR020095">
    <property type="entry name" value="PsdUridine_synth_TruA_C"/>
</dbReference>
<dbReference type="PANTHER" id="PTHR11142:SF0">
    <property type="entry name" value="TRNA PSEUDOURIDINE SYNTHASE-LIKE 1"/>
    <property type="match status" value="1"/>
</dbReference>
<proteinExistence type="inferred from homology"/>
<accession>A0A517YBE6</accession>
<dbReference type="InterPro" id="IPR020094">
    <property type="entry name" value="TruA/RsuA/RluB/E/F_N"/>
</dbReference>
<evidence type="ECO:0000313" key="9">
    <source>
        <dbReference type="EMBL" id="QDU27499.1"/>
    </source>
</evidence>
<feature type="active site" description="Nucleophile" evidence="4 5">
    <location>
        <position position="52"/>
    </location>
</feature>
<dbReference type="GO" id="GO:0160147">
    <property type="term" value="F:tRNA pseudouridine(38-40) synthase activity"/>
    <property type="evidence" value="ECO:0007669"/>
    <property type="project" value="UniProtKB-EC"/>
</dbReference>
<evidence type="ECO:0000256" key="7">
    <source>
        <dbReference type="RuleBase" id="RU003792"/>
    </source>
</evidence>
<dbReference type="GO" id="GO:0031119">
    <property type="term" value="P:tRNA pseudouridine synthesis"/>
    <property type="evidence" value="ECO:0007669"/>
    <property type="project" value="UniProtKB-UniRule"/>
</dbReference>
<evidence type="ECO:0000256" key="3">
    <source>
        <dbReference type="ARBA" id="ARBA00023235"/>
    </source>
</evidence>
<evidence type="ECO:0000256" key="4">
    <source>
        <dbReference type="HAMAP-Rule" id="MF_00171"/>
    </source>
</evidence>
<dbReference type="InterPro" id="IPR001406">
    <property type="entry name" value="PsdUridine_synth_TruA"/>
</dbReference>
<comment type="catalytic activity">
    <reaction evidence="4 7">
        <text>uridine(38/39/40) in tRNA = pseudouridine(38/39/40) in tRNA</text>
        <dbReference type="Rhea" id="RHEA:22376"/>
        <dbReference type="Rhea" id="RHEA-COMP:10085"/>
        <dbReference type="Rhea" id="RHEA-COMP:10087"/>
        <dbReference type="ChEBI" id="CHEBI:65314"/>
        <dbReference type="ChEBI" id="CHEBI:65315"/>
        <dbReference type="EC" id="5.4.99.12"/>
    </reaction>
</comment>
<dbReference type="KEGG" id="aagg:ETAA8_25870"/>
<feature type="domain" description="Pseudouridine synthase I TruA alpha/beta" evidence="8">
    <location>
        <begin position="9"/>
        <end position="89"/>
    </location>
</feature>
<dbReference type="InterPro" id="IPR020103">
    <property type="entry name" value="PsdUridine_synth_cat_dom_sf"/>
</dbReference>
<comment type="similarity">
    <text evidence="1 4 7">Belongs to the tRNA pseudouridine synthase TruA family.</text>
</comment>
<comment type="subunit">
    <text evidence="4">Homodimer.</text>
</comment>
<dbReference type="OrthoDB" id="9811823at2"/>
<protein>
    <recommendedName>
        <fullName evidence="4">tRNA pseudouridine synthase A</fullName>
        <ecNumber evidence="4">5.4.99.12</ecNumber>
    </recommendedName>
    <alternativeName>
        <fullName evidence="4">tRNA pseudouridine(38-40) synthase</fullName>
    </alternativeName>
    <alternativeName>
        <fullName evidence="4">tRNA pseudouridylate synthase I</fullName>
    </alternativeName>
    <alternativeName>
        <fullName evidence="4">tRNA-uridine isomerase I</fullName>
    </alternativeName>
</protein>
<comment type="caution">
    <text evidence="4">Lacks conserved residue(s) required for the propagation of feature annotation.</text>
</comment>
<name>A0A517YBE6_9BACT</name>
<dbReference type="SUPFAM" id="SSF55120">
    <property type="entry name" value="Pseudouridine synthase"/>
    <property type="match status" value="1"/>
</dbReference>
<evidence type="ECO:0000256" key="1">
    <source>
        <dbReference type="ARBA" id="ARBA00009375"/>
    </source>
</evidence>
<evidence type="ECO:0000313" key="10">
    <source>
        <dbReference type="Proteomes" id="UP000315017"/>
    </source>
</evidence>
<dbReference type="Gene3D" id="3.30.70.660">
    <property type="entry name" value="Pseudouridine synthase I, catalytic domain, C-terminal subdomain"/>
    <property type="match status" value="1"/>
</dbReference>